<keyword evidence="5" id="KW-0642">Proline metabolism</keyword>
<dbReference type="InterPro" id="IPR025703">
    <property type="entry name" value="Bifunct_PutA"/>
</dbReference>
<dbReference type="RefSeq" id="WP_220809550.1">
    <property type="nucleotide sequence ID" value="NZ_BPMK01000014.1"/>
</dbReference>
<dbReference type="SUPFAM" id="SSF53720">
    <property type="entry name" value="ALDH-like"/>
    <property type="match status" value="1"/>
</dbReference>
<dbReference type="InterPro" id="IPR024082">
    <property type="entry name" value="PRODH_PutA_dom_II"/>
</dbReference>
<dbReference type="InterPro" id="IPR016161">
    <property type="entry name" value="Ald_DH/histidinol_DH"/>
</dbReference>
<protein>
    <recommendedName>
        <fullName evidence="5">Bifunctional protein PutA</fullName>
    </recommendedName>
    <domain>
        <recommendedName>
            <fullName evidence="5">Proline dehydrogenase</fullName>
            <ecNumber evidence="5">1.5.5.2</ecNumber>
        </recommendedName>
        <alternativeName>
            <fullName evidence="5">Proline oxidase</fullName>
        </alternativeName>
    </domain>
    <domain>
        <recommendedName>
            <fullName evidence="5">Delta-1-pyrroline-5-carboxylate dehydrogenase</fullName>
            <shortName evidence="5">P5C dehydrogenase</shortName>
            <ecNumber evidence="5">1.2.1.88</ecNumber>
        </recommendedName>
        <alternativeName>
            <fullName evidence="5">L-glutamate gamma-semialdehyde dehydrogenase</fullName>
        </alternativeName>
    </domain>
</protein>
<reference evidence="10 11" key="1">
    <citation type="journal article" date="2022" name="Int. J. Syst. Evol. Microbiol.">
        <title>Noviherbaspirillum aridicola sp. nov., isolated from an arid soil in Pakistan.</title>
        <authorList>
            <person name="Khan I.U."/>
            <person name="Saqib M."/>
            <person name="Amin A."/>
            <person name="Hussain F."/>
            <person name="Li L."/>
            <person name="Liu Y.H."/>
            <person name="Fang B.Z."/>
            <person name="Ahmed I."/>
            <person name="Li W.J."/>
        </authorList>
    </citation>
    <scope>NUCLEOTIDE SEQUENCE [LARGE SCALE GENOMIC DNA]</scope>
    <source>
        <strain evidence="10 11">NCCP-691</strain>
    </source>
</reference>
<comment type="function">
    <text evidence="5">Oxidizes proline to glutamate for use as a carbon and nitrogen source.</text>
</comment>
<dbReference type="InterPro" id="IPR002872">
    <property type="entry name" value="Proline_DH_dom"/>
</dbReference>
<accession>A0ABQ4Q7B9</accession>
<dbReference type="EC" id="1.5.5.2" evidence="5"/>
<comment type="similarity">
    <text evidence="5">In the C-terminal section; belongs to the aldehyde dehydrogenase family.</text>
</comment>
<sequence length="1227" mass="131217">MLTATRPPVSAAPFGAFHAELSPAPAPLRQAITDAYRRDEREAVQWLLGQNQASPAAQSKIQDMARRLVSAVREKRTRASGVDALMHEFSLSSEEGVALMCLAEALLRIPDHQTADRLIADKISKGDWRKHLGESPSLFVNAATWGLLITGKLVSTNSEQGLGSALTRLIARGGEPLIRKGVDLAMRMLGNQFVTGQTIDEALANSRANEARGYRYSYDMLGEAALTEEDAAKYYAAYEEAIHAIGKASAGRGIRNGPGISVKLSALHPRYSRAQHARMMEELLPRLKSLLLLAKRYDIGLNIDAEEADRLEISLDLMEALAHDGDLAGFDGIGFVVQAYQKRCPFVLDFLADLARRSGRKFMVRLVKGAYWDAEIKRAQVDGMPGYPVYTRKVYTDVSYLTCARKLLGMTDVIYPQFATHNAYSLSAIHAWASERGIDDYEFQCLHGMGETLYDQVVGADKLGKPCRIYAPVGSHETLLAYLVRRLLENGANSSFVNQIVDESVPIDSLIADPFAAATALGGSPHPMIPLPAELYGAERRNSAGLDLSNENLLRQLGQAFDALGSRQWQARPLLAQGIAAPTQPQPVVNPADRRDIVGSVSEAGAAEVESALLSAQAAAGAWQAVEPAARAAMLERGAELLEQHMAEFLALAVREAGKSLPNAIAEVREAVDFLRYYAADVRQSPPAGALGPVVCISPWNFPLAIFIGEVSAALAAGNVVLAKPAEQTPLIACRAVELLHEAGVPPAALQFLPGRGETVGAALTGDPRVAGVIFTGSTEVAQLINRTLARRAADEGREVALIAETGGQNAMIVDSSALPEQVVQDVLTSAFDSAGQRCSALRVLCLQEDIADRTMKMLKGAMQELRIGNPDRLSTDVGPVIDAEAQQNLLRHIARMKGEGRKVYQLELPPACGEGTFVPPTVIEIDSLASLQREVFGPVLHVLRYRRDDLPQLIDAINATGYGLTLGVHSRIDETIDFITGRAHVGNIYVNRNIVGAVVGVQPFGGEGKSGTGPKAGGPLYLKRLQRNAEVKQAAHTIHRKGESARHAALESLVGWARTHGHAQIAELGDAYLHASLLDTAMVLPGPTGERNSLAFAPRGQVLCSAGTLAALLNQLAACFATGNRAVIDTDTAALLPAGLPAQARDAVVVLKRAQLAEASLQLALLEKAQLPALLPLLAARDGALVVAVETDGDKPVPLWRLVAERAVCVNTTAAGGNASLMTLGA</sequence>
<dbReference type="Pfam" id="PF14850">
    <property type="entry name" value="Pro_dh-DNA_bdg"/>
    <property type="match status" value="1"/>
</dbReference>
<comment type="caution">
    <text evidence="10">The sequence shown here is derived from an EMBL/GenBank/DDBJ whole genome shotgun (WGS) entry which is preliminary data.</text>
</comment>
<dbReference type="InterPro" id="IPR005933">
    <property type="entry name" value="PutA_C"/>
</dbReference>
<dbReference type="InterPro" id="IPR024089">
    <property type="entry name" value="PRODH_PutA_dom_I/II"/>
</dbReference>
<dbReference type="InterPro" id="IPR016160">
    <property type="entry name" value="Ald_DH_CS_CYS"/>
</dbReference>
<feature type="domain" description="Proline dehydrogenase PutA" evidence="8">
    <location>
        <begin position="82"/>
        <end position="193"/>
    </location>
</feature>
<dbReference type="EMBL" id="BPMK01000014">
    <property type="protein sequence ID" value="GIZ53131.1"/>
    <property type="molecule type" value="Genomic_DNA"/>
</dbReference>
<dbReference type="InterPro" id="IPR024090">
    <property type="entry name" value="PRODH_PutA_dom_I"/>
</dbReference>
<name>A0ABQ4Q7B9_9BURK</name>
<comment type="cofactor">
    <cofactor evidence="5">
        <name>FAD</name>
        <dbReference type="ChEBI" id="CHEBI:57692"/>
    </cofactor>
</comment>
<dbReference type="Pfam" id="PF18327">
    <property type="entry name" value="PRODH"/>
    <property type="match status" value="1"/>
</dbReference>
<keyword evidence="5" id="KW-0238">DNA-binding</keyword>
<comment type="similarity">
    <text evidence="5">In the N-terminal section; belongs to the proline dehydrogenase family.</text>
</comment>
<dbReference type="SUPFAM" id="SSF81935">
    <property type="entry name" value="N-terminal domain of bifunctional PutA protein"/>
    <property type="match status" value="1"/>
</dbReference>
<dbReference type="Proteomes" id="UP000887222">
    <property type="component" value="Unassembled WGS sequence"/>
</dbReference>
<proteinExistence type="inferred from homology"/>
<dbReference type="InterPro" id="IPR050485">
    <property type="entry name" value="Proline_metab_enzyme"/>
</dbReference>
<dbReference type="InterPro" id="IPR041349">
    <property type="entry name" value="PRODH"/>
</dbReference>
<dbReference type="Pfam" id="PF01619">
    <property type="entry name" value="Pro_dh"/>
    <property type="match status" value="1"/>
</dbReference>
<dbReference type="CDD" id="cd07125">
    <property type="entry name" value="ALDH_PutA-P5CDH"/>
    <property type="match status" value="1"/>
</dbReference>
<dbReference type="PANTHER" id="PTHR42862:SF1">
    <property type="entry name" value="DELTA-1-PYRROLINE-5-CARBOXYLATE DEHYDROGENASE 2, ISOFORM A-RELATED"/>
    <property type="match status" value="1"/>
</dbReference>
<evidence type="ECO:0000256" key="2">
    <source>
        <dbReference type="ARBA" id="ARBA00023002"/>
    </source>
</evidence>
<dbReference type="InterPro" id="IPR029041">
    <property type="entry name" value="FAD-linked_oxidoreductase-like"/>
</dbReference>
<dbReference type="InterPro" id="IPR015590">
    <property type="entry name" value="Aldehyde_DH_dom"/>
</dbReference>
<comment type="catalytic activity">
    <reaction evidence="4 5">
        <text>L-glutamate 5-semialdehyde + NAD(+) + H2O = L-glutamate + NADH + 2 H(+)</text>
        <dbReference type="Rhea" id="RHEA:30235"/>
        <dbReference type="ChEBI" id="CHEBI:15377"/>
        <dbReference type="ChEBI" id="CHEBI:15378"/>
        <dbReference type="ChEBI" id="CHEBI:29985"/>
        <dbReference type="ChEBI" id="CHEBI:57540"/>
        <dbReference type="ChEBI" id="CHEBI:57945"/>
        <dbReference type="ChEBI" id="CHEBI:58066"/>
        <dbReference type="EC" id="1.2.1.88"/>
    </reaction>
</comment>
<evidence type="ECO:0000256" key="5">
    <source>
        <dbReference type="PIRNR" id="PIRNR000197"/>
    </source>
</evidence>
<dbReference type="Gene3D" id="3.40.309.10">
    <property type="entry name" value="Aldehyde Dehydrogenase, Chain A, domain 2"/>
    <property type="match status" value="1"/>
</dbReference>
<feature type="domain" description="Aldehyde dehydrogenase" evidence="6">
    <location>
        <begin position="585"/>
        <end position="1024"/>
    </location>
</feature>
<dbReference type="PROSITE" id="PS00070">
    <property type="entry name" value="ALDEHYDE_DEHYDR_CYS"/>
    <property type="match status" value="1"/>
</dbReference>
<keyword evidence="5" id="KW-0805">Transcription regulation</keyword>
<dbReference type="NCBIfam" id="TIGR01238">
    <property type="entry name" value="D1pyr5carbox3"/>
    <property type="match status" value="1"/>
</dbReference>
<keyword evidence="5" id="KW-0678">Repressor</keyword>
<dbReference type="PIRSF" id="PIRSF000197">
    <property type="entry name" value="Bifunct_PutA"/>
    <property type="match status" value="1"/>
</dbReference>
<evidence type="ECO:0000256" key="1">
    <source>
        <dbReference type="ARBA" id="ARBA00004786"/>
    </source>
</evidence>
<keyword evidence="5" id="KW-0804">Transcription</keyword>
<evidence type="ECO:0000259" key="7">
    <source>
        <dbReference type="Pfam" id="PF01619"/>
    </source>
</evidence>
<dbReference type="Gene3D" id="3.40.605.10">
    <property type="entry name" value="Aldehyde Dehydrogenase, Chain A, domain 1"/>
    <property type="match status" value="1"/>
</dbReference>
<evidence type="ECO:0000313" key="10">
    <source>
        <dbReference type="EMBL" id="GIZ53131.1"/>
    </source>
</evidence>
<dbReference type="Pfam" id="PF00171">
    <property type="entry name" value="Aldedh"/>
    <property type="match status" value="1"/>
</dbReference>
<evidence type="ECO:0000256" key="3">
    <source>
        <dbReference type="ARBA" id="ARBA00023027"/>
    </source>
</evidence>
<dbReference type="EC" id="1.2.1.88" evidence="5"/>
<evidence type="ECO:0000259" key="9">
    <source>
        <dbReference type="Pfam" id="PF18327"/>
    </source>
</evidence>
<feature type="domain" description="Proline dehydrogenase" evidence="7">
    <location>
        <begin position="203"/>
        <end position="499"/>
    </location>
</feature>
<keyword evidence="11" id="KW-1185">Reference proteome</keyword>
<feature type="domain" description="Proline utilization A proline dehydrogenase N-terminal" evidence="9">
    <location>
        <begin position="27"/>
        <end position="73"/>
    </location>
</feature>
<keyword evidence="3 5" id="KW-0520">NAD</keyword>
<dbReference type="PANTHER" id="PTHR42862">
    <property type="entry name" value="DELTA-1-PYRROLINE-5-CARBOXYLATE DEHYDROGENASE 1, ISOFORM A-RELATED"/>
    <property type="match status" value="1"/>
</dbReference>
<dbReference type="Gene3D" id="3.20.20.220">
    <property type="match status" value="1"/>
</dbReference>
<dbReference type="Gene3D" id="1.20.5.460">
    <property type="entry name" value="Single helix bin"/>
    <property type="match status" value="1"/>
</dbReference>
<dbReference type="InterPro" id="IPR016163">
    <property type="entry name" value="Ald_DH_C"/>
</dbReference>
<keyword evidence="5" id="KW-0274">FAD</keyword>
<gene>
    <name evidence="10" type="primary">putA</name>
    <name evidence="10" type="ORF">NCCP691_31450</name>
</gene>
<evidence type="ECO:0000256" key="4">
    <source>
        <dbReference type="ARBA" id="ARBA00048142"/>
    </source>
</evidence>
<dbReference type="SUPFAM" id="SSF51730">
    <property type="entry name" value="FAD-linked oxidoreductase"/>
    <property type="match status" value="1"/>
</dbReference>
<dbReference type="NCBIfam" id="NF008869">
    <property type="entry name" value="PRK11904.1"/>
    <property type="match status" value="1"/>
</dbReference>
<organism evidence="10 11">
    <name type="scientific">Noviherbaspirillum aridicola</name>
    <dbReference type="NCBI Taxonomy" id="2849687"/>
    <lineage>
        <taxon>Bacteria</taxon>
        <taxon>Pseudomonadati</taxon>
        <taxon>Pseudomonadota</taxon>
        <taxon>Betaproteobacteria</taxon>
        <taxon>Burkholderiales</taxon>
        <taxon>Oxalobacteraceae</taxon>
        <taxon>Noviherbaspirillum</taxon>
    </lineage>
</organism>
<evidence type="ECO:0000259" key="8">
    <source>
        <dbReference type="Pfam" id="PF14850"/>
    </source>
</evidence>
<keyword evidence="2 5" id="KW-0560">Oxidoreductase</keyword>
<dbReference type="NCBIfam" id="NF008772">
    <property type="entry name" value="PRK11809.1"/>
    <property type="match status" value="1"/>
</dbReference>
<evidence type="ECO:0000259" key="6">
    <source>
        <dbReference type="Pfam" id="PF00171"/>
    </source>
</evidence>
<dbReference type="InterPro" id="IPR016162">
    <property type="entry name" value="Ald_DH_N"/>
</dbReference>
<keyword evidence="5" id="KW-0285">Flavoprotein</keyword>
<comment type="pathway">
    <text evidence="5">Amino-acid degradation; L-proline degradation into L-glutamate; L-glutamate from L-proline: step 1/2.</text>
</comment>
<evidence type="ECO:0000313" key="11">
    <source>
        <dbReference type="Proteomes" id="UP000887222"/>
    </source>
</evidence>
<dbReference type="Gene3D" id="1.20.5.550">
    <property type="entry name" value="Single Helix bin"/>
    <property type="match status" value="1"/>
</dbReference>
<comment type="catalytic activity">
    <reaction evidence="5">
        <text>L-proline + a quinone = (S)-1-pyrroline-5-carboxylate + a quinol + H(+)</text>
        <dbReference type="Rhea" id="RHEA:23784"/>
        <dbReference type="ChEBI" id="CHEBI:15378"/>
        <dbReference type="ChEBI" id="CHEBI:17388"/>
        <dbReference type="ChEBI" id="CHEBI:24646"/>
        <dbReference type="ChEBI" id="CHEBI:60039"/>
        <dbReference type="ChEBI" id="CHEBI:132124"/>
        <dbReference type="EC" id="1.5.5.2"/>
    </reaction>
</comment>
<comment type="pathway">
    <text evidence="1 5">Amino-acid degradation; L-proline degradation into L-glutamate; L-glutamate from L-proline: step 2/2.</text>
</comment>